<evidence type="ECO:0000256" key="1">
    <source>
        <dbReference type="ARBA" id="ARBA00022441"/>
    </source>
</evidence>
<name>A0A3E0WH05_9GAMM</name>
<evidence type="ECO:0008006" key="6">
    <source>
        <dbReference type="Google" id="ProtNLM"/>
    </source>
</evidence>
<keyword evidence="1" id="KW-0880">Kelch repeat</keyword>
<organism evidence="4 5">
    <name type="scientific">Alkalilimnicola ehrlichii</name>
    <dbReference type="NCBI Taxonomy" id="351052"/>
    <lineage>
        <taxon>Bacteria</taxon>
        <taxon>Pseudomonadati</taxon>
        <taxon>Pseudomonadota</taxon>
        <taxon>Gammaproteobacteria</taxon>
        <taxon>Chromatiales</taxon>
        <taxon>Ectothiorhodospiraceae</taxon>
        <taxon>Alkalilimnicola</taxon>
    </lineage>
</organism>
<dbReference type="InterPro" id="IPR006652">
    <property type="entry name" value="Kelch_1"/>
</dbReference>
<keyword evidence="3" id="KW-1133">Transmembrane helix</keyword>
<dbReference type="PANTHER" id="PTHR45632">
    <property type="entry name" value="LD33804P"/>
    <property type="match status" value="1"/>
</dbReference>
<dbReference type="EMBL" id="NFZW01000032">
    <property type="protein sequence ID" value="RFA32260.1"/>
    <property type="molecule type" value="Genomic_DNA"/>
</dbReference>
<proteinExistence type="predicted"/>
<dbReference type="OrthoDB" id="9769308at2"/>
<evidence type="ECO:0000313" key="4">
    <source>
        <dbReference type="EMBL" id="RFA32260.1"/>
    </source>
</evidence>
<dbReference type="AlphaFoldDB" id="A0A3E0WH05"/>
<dbReference type="Proteomes" id="UP000256763">
    <property type="component" value="Unassembled WGS sequence"/>
</dbReference>
<keyword evidence="2" id="KW-0677">Repeat</keyword>
<feature type="transmembrane region" description="Helical" evidence="3">
    <location>
        <begin position="7"/>
        <end position="28"/>
    </location>
</feature>
<dbReference type="Pfam" id="PF01344">
    <property type="entry name" value="Kelch_1"/>
    <property type="match status" value="1"/>
</dbReference>
<evidence type="ECO:0000256" key="2">
    <source>
        <dbReference type="ARBA" id="ARBA00022737"/>
    </source>
</evidence>
<reference evidence="5" key="1">
    <citation type="submission" date="2017-05" db="EMBL/GenBank/DDBJ databases">
        <authorList>
            <person name="Sharma S."/>
            <person name="Sidhu C."/>
            <person name="Pinnaka A.K."/>
        </authorList>
    </citation>
    <scope>NUCLEOTIDE SEQUENCE [LARGE SCALE GENOMIC DNA]</scope>
    <source>
        <strain evidence="5">AK93</strain>
    </source>
</reference>
<keyword evidence="3" id="KW-0812">Transmembrane</keyword>
<dbReference type="RefSeq" id="WP_116303872.1">
    <property type="nucleotide sequence ID" value="NZ_NFZV01000032.1"/>
</dbReference>
<dbReference type="SUPFAM" id="SSF117281">
    <property type="entry name" value="Kelch motif"/>
    <property type="match status" value="1"/>
</dbReference>
<dbReference type="InterPro" id="IPR015915">
    <property type="entry name" value="Kelch-typ_b-propeller"/>
</dbReference>
<dbReference type="SMART" id="SM00612">
    <property type="entry name" value="Kelch"/>
    <property type="match status" value="3"/>
</dbReference>
<accession>A0A3E0WH05</accession>
<keyword evidence="5" id="KW-1185">Reference proteome</keyword>
<dbReference type="Gene3D" id="2.120.10.80">
    <property type="entry name" value="Kelch-type beta propeller"/>
    <property type="match status" value="1"/>
</dbReference>
<keyword evidence="3" id="KW-0472">Membrane</keyword>
<comment type="caution">
    <text evidence="4">The sequence shown here is derived from an EMBL/GenBank/DDBJ whole genome shotgun (WGS) entry which is preliminary data.</text>
</comment>
<evidence type="ECO:0000313" key="5">
    <source>
        <dbReference type="Proteomes" id="UP000256763"/>
    </source>
</evidence>
<protein>
    <recommendedName>
        <fullName evidence="6">Kelch repeat-containing protein</fullName>
    </recommendedName>
</protein>
<dbReference type="PANTHER" id="PTHR45632:SF3">
    <property type="entry name" value="KELCH-LIKE PROTEIN 32"/>
    <property type="match status" value="1"/>
</dbReference>
<evidence type="ECO:0000256" key="3">
    <source>
        <dbReference type="SAM" id="Phobius"/>
    </source>
</evidence>
<sequence length="333" mass="36659">MRVWLRSIGVLVAVIVVIALAMGAWLLLVKPVPQERDGWTLGPDLPRPFGELATTVLPRENGAETLVVLSGIAGFGEVVNDVFLYDAETDAWRQGPSLPAARHHAAAAVLDGAVVLSGGAESLEGDPWQGTDTVWRWRPGGDWEAMTPLPEPRWGHRMVEYFGRLFVIGGFGESGNTFVYRPDHEGWAVTAPIPEPRDHLSVVEVNGKIWAIGGRNPDSVSRVDVYDRQWIPGSAVPICRSRQAALRKLSLTVGFIFLGAKSRDWSAAEFMTDTGCWTRKQIIRNGSRRPRRPWRCTERMGPFSKGAWSLWAGKSSRAAIGNRVDAHLSDYGA</sequence>
<gene>
    <name evidence="4" type="ORF">CAL65_20040</name>
</gene>